<protein>
    <submittedName>
        <fullName evidence="8">Cytochrome C oxidase subunit IV family protein</fullName>
    </submittedName>
</protein>
<keyword evidence="3 7" id="KW-0812">Transmembrane</keyword>
<feature type="transmembrane region" description="Helical" evidence="7">
    <location>
        <begin position="50"/>
        <end position="69"/>
    </location>
</feature>
<accession>A0ABV7HHF5</accession>
<comment type="caution">
    <text evidence="8">The sequence shown here is derived from an EMBL/GenBank/DDBJ whole genome shotgun (WGS) entry which is preliminary data.</text>
</comment>
<gene>
    <name evidence="8" type="ORF">ACFOEK_19755</name>
</gene>
<dbReference type="EMBL" id="JBHRSZ010000009">
    <property type="protein sequence ID" value="MFC3153285.1"/>
    <property type="molecule type" value="Genomic_DNA"/>
</dbReference>
<reference evidence="9" key="1">
    <citation type="journal article" date="2019" name="Int. J. Syst. Evol. Microbiol.">
        <title>The Global Catalogue of Microorganisms (GCM) 10K type strain sequencing project: providing services to taxonomists for standard genome sequencing and annotation.</title>
        <authorList>
            <consortium name="The Broad Institute Genomics Platform"/>
            <consortium name="The Broad Institute Genome Sequencing Center for Infectious Disease"/>
            <person name="Wu L."/>
            <person name="Ma J."/>
        </authorList>
    </citation>
    <scope>NUCLEOTIDE SEQUENCE [LARGE SCALE GENOMIC DNA]</scope>
    <source>
        <strain evidence="9">KCTC 52438</strain>
    </source>
</reference>
<proteinExistence type="predicted"/>
<evidence type="ECO:0000256" key="3">
    <source>
        <dbReference type="ARBA" id="ARBA00022692"/>
    </source>
</evidence>
<evidence type="ECO:0000256" key="2">
    <source>
        <dbReference type="ARBA" id="ARBA00022475"/>
    </source>
</evidence>
<organism evidence="8 9">
    <name type="scientific">Litoribrevibacter euphylliae</name>
    <dbReference type="NCBI Taxonomy" id="1834034"/>
    <lineage>
        <taxon>Bacteria</taxon>
        <taxon>Pseudomonadati</taxon>
        <taxon>Pseudomonadota</taxon>
        <taxon>Gammaproteobacteria</taxon>
        <taxon>Oceanospirillales</taxon>
        <taxon>Oceanospirillaceae</taxon>
        <taxon>Litoribrevibacter</taxon>
    </lineage>
</organism>
<sequence length="116" mass="13315">MNTEVKNEANKNKPATHSIKHSTKHLDRLWLVMIAITLTNALIAEQAKPSAAIAVLICGMIVIKARLVIDYFMELKEASPYIYYLMNAYFYIFPLVALLVWLYPEPLAELTRLSRF</sequence>
<keyword evidence="2" id="KW-1003">Cell membrane</keyword>
<feature type="transmembrane region" description="Helical" evidence="7">
    <location>
        <begin position="81"/>
        <end position="103"/>
    </location>
</feature>
<evidence type="ECO:0000313" key="8">
    <source>
        <dbReference type="EMBL" id="MFC3153285.1"/>
    </source>
</evidence>
<keyword evidence="5 7" id="KW-0472">Membrane</keyword>
<feature type="transmembrane region" description="Helical" evidence="7">
    <location>
        <begin position="28"/>
        <end position="44"/>
    </location>
</feature>
<dbReference type="Pfam" id="PF03626">
    <property type="entry name" value="COX4_pro"/>
    <property type="match status" value="1"/>
</dbReference>
<feature type="region of interest" description="Disordered" evidence="6">
    <location>
        <begin position="1"/>
        <end position="20"/>
    </location>
</feature>
<feature type="compositionally biased region" description="Basic and acidic residues" evidence="6">
    <location>
        <begin position="1"/>
        <end position="11"/>
    </location>
</feature>
<evidence type="ECO:0000256" key="7">
    <source>
        <dbReference type="SAM" id="Phobius"/>
    </source>
</evidence>
<name>A0ABV7HHF5_9GAMM</name>
<evidence type="ECO:0000313" key="9">
    <source>
        <dbReference type="Proteomes" id="UP001595476"/>
    </source>
</evidence>
<keyword evidence="4 7" id="KW-1133">Transmembrane helix</keyword>
<evidence type="ECO:0000256" key="5">
    <source>
        <dbReference type="ARBA" id="ARBA00023136"/>
    </source>
</evidence>
<evidence type="ECO:0000256" key="1">
    <source>
        <dbReference type="ARBA" id="ARBA00004651"/>
    </source>
</evidence>
<dbReference type="InterPro" id="IPR005171">
    <property type="entry name" value="Cyt_c_oxidase_su4_prok"/>
</dbReference>
<keyword evidence="9" id="KW-1185">Reference proteome</keyword>
<comment type="subcellular location">
    <subcellularLocation>
        <location evidence="1">Cell membrane</location>
        <topology evidence="1">Multi-pass membrane protein</topology>
    </subcellularLocation>
</comment>
<evidence type="ECO:0000256" key="4">
    <source>
        <dbReference type="ARBA" id="ARBA00022989"/>
    </source>
</evidence>
<evidence type="ECO:0000256" key="6">
    <source>
        <dbReference type="SAM" id="MobiDB-lite"/>
    </source>
</evidence>
<dbReference type="Proteomes" id="UP001595476">
    <property type="component" value="Unassembled WGS sequence"/>
</dbReference>
<dbReference type="RefSeq" id="WP_386723207.1">
    <property type="nucleotide sequence ID" value="NZ_JBHRSZ010000009.1"/>
</dbReference>